<evidence type="ECO:0000313" key="2">
    <source>
        <dbReference type="EMBL" id="UJO25391.1"/>
    </source>
</evidence>
<sequence>MPMFAPSLRTHTTDIQGCRPHSLTLSSIAVLSSAFVSLVYPNARRVDNNSFQPIRALESITEPASSRDCFILALVTPFHLRHLHLQLEHEPHTQPHKNFRHPPNNSSHLNPKHHTRLVTALHDRPPPTTTTSYTHPQTASMLSAMTAVKAAAILAFPLAYAADLSAYEGYSAECITCNSWMLTSASNPSYFEGDNPLVAVCAAGNDKTFRPCDKLCIDKFGHSLRQNKCAGSVQNGGHKQARQTENVIGNYEGYSEECTQCYSNALPSAFQPPYTYGDNPLTAVCASGNDQFFRPCDQLCIDQYGHTFRQSKCAGSGHGLMQARQAENVFSGYEGYSEDCTSCFSNLLSSAYSPAYTAGDNPLTAVCASGNNDIFKVCDAKCVDEYGHTFRQNKCAGSVKAPPSKRDSSCEICWKTRSSELGCNTPFVIAGHEFELAGCMCQPGKIDSFKQCDAQCNQGGMFPSYACAVLGLSKRHEDETTTSSSTSVSTSTTFETTTKTVDPSTTSCNSTTSLLVAPAATDVPCPPGYKFCYTTAVAGSCVLSELPCDGTPAATTTGKPCPSGYKSCYTTAWSGLCILPELPCPGTPNPLGPGPVSANSTIPFASGTIGLTHPTANATTGQPSEAPPTYNNGASGLGGFGAAAFSVVAVLMGAFA</sequence>
<protein>
    <submittedName>
        <fullName evidence="2">Uncharacterized protein</fullName>
    </submittedName>
</protein>
<keyword evidence="3" id="KW-1185">Reference proteome</keyword>
<reference evidence="2" key="1">
    <citation type="submission" date="2021-12" db="EMBL/GenBank/DDBJ databases">
        <authorList>
            <person name="Zaccaron A."/>
            <person name="Stergiopoulos I."/>
        </authorList>
    </citation>
    <scope>NUCLEOTIDE SEQUENCE</scope>
    <source>
        <strain evidence="2">Race5_Kim</strain>
    </source>
</reference>
<evidence type="ECO:0000256" key="1">
    <source>
        <dbReference type="SAM" id="MobiDB-lite"/>
    </source>
</evidence>
<dbReference type="EMBL" id="CP090175">
    <property type="protein sequence ID" value="UJO25391.1"/>
    <property type="molecule type" value="Genomic_DNA"/>
</dbReference>
<dbReference type="OrthoDB" id="10492625at2759"/>
<organism evidence="2 3">
    <name type="scientific">Passalora fulva</name>
    <name type="common">Tomato leaf mold</name>
    <name type="synonym">Cladosporium fulvum</name>
    <dbReference type="NCBI Taxonomy" id="5499"/>
    <lineage>
        <taxon>Eukaryota</taxon>
        <taxon>Fungi</taxon>
        <taxon>Dikarya</taxon>
        <taxon>Ascomycota</taxon>
        <taxon>Pezizomycotina</taxon>
        <taxon>Dothideomycetes</taxon>
        <taxon>Dothideomycetidae</taxon>
        <taxon>Mycosphaerellales</taxon>
        <taxon>Mycosphaerellaceae</taxon>
        <taxon>Fulvia</taxon>
    </lineage>
</organism>
<accession>A0A9Q8UWU5</accession>
<dbReference type="AlphaFoldDB" id="A0A9Q8UWU5"/>
<feature type="compositionally biased region" description="Low complexity" evidence="1">
    <location>
        <begin position="481"/>
        <end position="508"/>
    </location>
</feature>
<dbReference type="RefSeq" id="XP_047769757.1">
    <property type="nucleotide sequence ID" value="XM_047913494.1"/>
</dbReference>
<evidence type="ECO:0000313" key="3">
    <source>
        <dbReference type="Proteomes" id="UP000756132"/>
    </source>
</evidence>
<feature type="region of interest" description="Disordered" evidence="1">
    <location>
        <begin position="478"/>
        <end position="508"/>
    </location>
</feature>
<dbReference type="GeneID" id="71994224"/>
<reference evidence="2" key="2">
    <citation type="journal article" date="2022" name="Microb. Genom.">
        <title>A chromosome-scale genome assembly of the tomato pathogen Cladosporium fulvum reveals a compartmentalized genome architecture and the presence of a dispensable chromosome.</title>
        <authorList>
            <person name="Zaccaron A.Z."/>
            <person name="Chen L.H."/>
            <person name="Samaras A."/>
            <person name="Stergiopoulos I."/>
        </authorList>
    </citation>
    <scope>NUCLEOTIDE SEQUENCE</scope>
    <source>
        <strain evidence="2">Race5_Kim</strain>
    </source>
</reference>
<gene>
    <name evidence="2" type="ORF">CLAFUR5_14346</name>
</gene>
<dbReference type="KEGG" id="ffu:CLAFUR5_14346"/>
<dbReference type="Proteomes" id="UP000756132">
    <property type="component" value="Chromosome 13"/>
</dbReference>
<name>A0A9Q8UWU5_PASFU</name>
<proteinExistence type="predicted"/>